<feature type="signal peptide" evidence="1">
    <location>
        <begin position="1"/>
        <end position="19"/>
    </location>
</feature>
<dbReference type="PANTHER" id="PTHR43108">
    <property type="entry name" value="N-ACETYLGLUCOSAMINE-6-SULFATASE FAMILY MEMBER"/>
    <property type="match status" value="1"/>
</dbReference>
<evidence type="ECO:0000259" key="2">
    <source>
        <dbReference type="Pfam" id="PF00884"/>
    </source>
</evidence>
<dbReference type="Proteomes" id="UP000632774">
    <property type="component" value="Unassembled WGS sequence"/>
</dbReference>
<organism evidence="3 4">
    <name type="scientific">Mucilaginibacter boryungensis</name>
    <dbReference type="NCBI Taxonomy" id="768480"/>
    <lineage>
        <taxon>Bacteria</taxon>
        <taxon>Pseudomonadati</taxon>
        <taxon>Bacteroidota</taxon>
        <taxon>Sphingobacteriia</taxon>
        <taxon>Sphingobacteriales</taxon>
        <taxon>Sphingobacteriaceae</taxon>
        <taxon>Mucilaginibacter</taxon>
    </lineage>
</organism>
<accession>A0ABR9XFJ0</accession>
<dbReference type="RefSeq" id="WP_194105538.1">
    <property type="nucleotide sequence ID" value="NZ_JADFFM010000001.1"/>
</dbReference>
<protein>
    <submittedName>
        <fullName evidence="3">Sulfatase</fullName>
    </submittedName>
</protein>
<sequence length="468" mass="53246">MRIAAFVTFLLLVNTFVFAKNGPRNPPISHKGKYRVQTPGKPNIIFVLTDDHRWDALGVMGNKIIQTPNLDALANKGILFKNAYVTTSICCVSRASILSGQYESRHKINNFKTDFSTEALMNTYPLLLKNAGYKIGCVGKYGVGVNNQPISYYDYWSATKKEQPDYIMTSTDGRTVHNTDSVSSDISIFLDKYAGKAPFCLSIGFKAPHEQDGMPPRFIGQERFKDLYKNVTIPQPETADPKYWDSFPDFFKTDVNVARVRWKPLFSTPELYQETVKDYYRLITGADEAVGKMMAKLKSLGVDKNTIIIFMGDNGFYLGEHGMEGKWYGHEESIRVPMIIYDPRLPQNKTGIKSTQIALNIDVAPTILKMAGVPMPATMQGIDLENPAKARDYFFYEHTYGKSPKIPQSEGIVTKDFKYLNYIEHNYEELYNVKTDPHETKNLAADPKYKQKLNELRELYKKEKQAVL</sequence>
<dbReference type="InterPro" id="IPR017850">
    <property type="entry name" value="Alkaline_phosphatase_core_sf"/>
</dbReference>
<dbReference type="Pfam" id="PF00884">
    <property type="entry name" value="Sulfatase"/>
    <property type="match status" value="1"/>
</dbReference>
<feature type="chain" id="PRO_5045127160" evidence="1">
    <location>
        <begin position="20"/>
        <end position="468"/>
    </location>
</feature>
<evidence type="ECO:0000313" key="3">
    <source>
        <dbReference type="EMBL" id="MBE9666164.1"/>
    </source>
</evidence>
<keyword evidence="1" id="KW-0732">Signal</keyword>
<dbReference type="CDD" id="cd16031">
    <property type="entry name" value="G6S_like"/>
    <property type="match status" value="1"/>
</dbReference>
<keyword evidence="4" id="KW-1185">Reference proteome</keyword>
<dbReference type="PANTHER" id="PTHR43108:SF6">
    <property type="entry name" value="N-SULPHOGLUCOSAMINE SULPHOHYDROLASE"/>
    <property type="match status" value="1"/>
</dbReference>
<gene>
    <name evidence="3" type="ORF">IRJ18_07310</name>
</gene>
<dbReference type="InterPro" id="IPR000917">
    <property type="entry name" value="Sulfatase_N"/>
</dbReference>
<feature type="domain" description="Sulfatase N-terminal" evidence="2">
    <location>
        <begin position="42"/>
        <end position="373"/>
    </location>
</feature>
<evidence type="ECO:0000313" key="4">
    <source>
        <dbReference type="Proteomes" id="UP000632774"/>
    </source>
</evidence>
<proteinExistence type="predicted"/>
<evidence type="ECO:0000256" key="1">
    <source>
        <dbReference type="SAM" id="SignalP"/>
    </source>
</evidence>
<dbReference type="EMBL" id="JADFFM010000001">
    <property type="protein sequence ID" value="MBE9666164.1"/>
    <property type="molecule type" value="Genomic_DNA"/>
</dbReference>
<comment type="caution">
    <text evidence="3">The sequence shown here is derived from an EMBL/GenBank/DDBJ whole genome shotgun (WGS) entry which is preliminary data.</text>
</comment>
<dbReference type="Gene3D" id="3.40.720.10">
    <property type="entry name" value="Alkaline Phosphatase, subunit A"/>
    <property type="match status" value="1"/>
</dbReference>
<reference evidence="3 4" key="1">
    <citation type="submission" date="2020-10" db="EMBL/GenBank/DDBJ databases">
        <title>Mucilaginibacter mali sp. nov., isolated from rhizosphere soil of apple orchard.</title>
        <authorList>
            <person name="Lee J.-S."/>
            <person name="Kim H.S."/>
            <person name="Kim J.-S."/>
        </authorList>
    </citation>
    <scope>NUCLEOTIDE SEQUENCE [LARGE SCALE GENOMIC DNA]</scope>
    <source>
        <strain evidence="3 4">KCTC 23157</strain>
    </source>
</reference>
<dbReference type="SUPFAM" id="SSF53649">
    <property type="entry name" value="Alkaline phosphatase-like"/>
    <property type="match status" value="1"/>
</dbReference>
<name>A0ABR9XFJ0_9SPHI</name>